<sequence>MPEILPLASEHLFTMELAVGTPQMVGKGPDGFDLRIINVTGGKVAGPRLQGEVLGGTAADWLRVEADGTAHMDVRLTIRAASGSLVYAQYSGVRTGAPEVLARLNAGEAVPAADYYFRVAMRFTTGAADLAWMNRVIAVGVGQRPPTGPRYDVYAIR</sequence>
<comment type="similarity">
    <text evidence="1">Belongs to the UPF0311 family.</text>
</comment>
<name>A0ABS5QL71_9PROT</name>
<dbReference type="Proteomes" id="UP000766336">
    <property type="component" value="Unassembled WGS sequence"/>
</dbReference>
<keyword evidence="3" id="KW-1185">Reference proteome</keyword>
<dbReference type="InterPro" id="IPR020915">
    <property type="entry name" value="UPF0311"/>
</dbReference>
<organism evidence="2 3">
    <name type="scientific">Roseococcus pinisoli</name>
    <dbReference type="NCBI Taxonomy" id="2835040"/>
    <lineage>
        <taxon>Bacteria</taxon>
        <taxon>Pseudomonadati</taxon>
        <taxon>Pseudomonadota</taxon>
        <taxon>Alphaproteobacteria</taxon>
        <taxon>Acetobacterales</taxon>
        <taxon>Roseomonadaceae</taxon>
        <taxon>Roseococcus</taxon>
    </lineage>
</organism>
<accession>A0ABS5QL71</accession>
<protein>
    <recommendedName>
        <fullName evidence="1">UPF0311 protein KHU32_21260</fullName>
    </recommendedName>
</protein>
<evidence type="ECO:0000256" key="1">
    <source>
        <dbReference type="HAMAP-Rule" id="MF_00775"/>
    </source>
</evidence>
<dbReference type="PANTHER" id="PTHR37315">
    <property type="entry name" value="UPF0311 PROTEIN BLR7842"/>
    <property type="match status" value="1"/>
</dbReference>
<dbReference type="RefSeq" id="WP_213672182.1">
    <property type="nucleotide sequence ID" value="NZ_JAHCDA010000005.1"/>
</dbReference>
<dbReference type="Gene3D" id="2.40.160.20">
    <property type="match status" value="1"/>
</dbReference>
<dbReference type="PANTHER" id="PTHR37315:SF1">
    <property type="entry name" value="UPF0311 PROTEIN BLR7842"/>
    <property type="match status" value="1"/>
</dbReference>
<dbReference type="HAMAP" id="MF_00775">
    <property type="entry name" value="UPF0311"/>
    <property type="match status" value="1"/>
</dbReference>
<dbReference type="EMBL" id="JAHCDA010000005">
    <property type="protein sequence ID" value="MBS7813483.1"/>
    <property type="molecule type" value="Genomic_DNA"/>
</dbReference>
<evidence type="ECO:0000313" key="3">
    <source>
        <dbReference type="Proteomes" id="UP000766336"/>
    </source>
</evidence>
<comment type="caution">
    <text evidence="2">The sequence shown here is derived from an EMBL/GenBank/DDBJ whole genome shotgun (WGS) entry which is preliminary data.</text>
</comment>
<reference evidence="2 3" key="1">
    <citation type="submission" date="2021-05" db="EMBL/GenBank/DDBJ databases">
        <title>Roseococcus sp. XZZS9, whole genome shotgun sequencing project.</title>
        <authorList>
            <person name="Zhao G."/>
            <person name="Shen L."/>
        </authorList>
    </citation>
    <scope>NUCLEOTIDE SEQUENCE [LARGE SCALE GENOMIC DNA]</scope>
    <source>
        <strain evidence="2 3">XZZS9</strain>
    </source>
</reference>
<gene>
    <name evidence="2" type="ORF">KHU32_21260</name>
</gene>
<proteinExistence type="inferred from homology"/>
<evidence type="ECO:0000313" key="2">
    <source>
        <dbReference type="EMBL" id="MBS7813483.1"/>
    </source>
</evidence>
<dbReference type="Pfam" id="PF11578">
    <property type="entry name" value="DUF3237"/>
    <property type="match status" value="1"/>
</dbReference>